<accession>A0ABS9KY54</accession>
<sequence length="218" mass="24374">MKILLLLLSASVIAWTFTSCKSASGPKVFCDTICFKDSLKFVDEAHELKPYVYISGTDCNADSITWSYSGFGSNRKMGIKDLVGVQVKLNPAAVSCYIKDTSYAWVTFNDCANGRGYLLKFPFNKRDPLDRKSSALNSFDPKFAVEKGLIAYSDRGNLFVEDMATGKQAMMTFGQRLEIDYDAIHEHIDSINVTSTSIWAKIKIGDEWKPLSKTIELK</sequence>
<name>A0ABS9KY54_9BACT</name>
<dbReference type="PROSITE" id="PS51257">
    <property type="entry name" value="PROKAR_LIPOPROTEIN"/>
    <property type="match status" value="1"/>
</dbReference>
<gene>
    <name evidence="1" type="ORF">LZZ85_23635</name>
</gene>
<protein>
    <recommendedName>
        <fullName evidence="3">DUF1036 domain-containing protein</fullName>
    </recommendedName>
</protein>
<reference evidence="1" key="1">
    <citation type="submission" date="2022-01" db="EMBL/GenBank/DDBJ databases">
        <authorList>
            <person name="Jo J.-H."/>
            <person name="Im W.-T."/>
        </authorList>
    </citation>
    <scope>NUCLEOTIDE SEQUENCE</scope>
    <source>
        <strain evidence="1">NA20</strain>
    </source>
</reference>
<comment type="caution">
    <text evidence="1">The sequence shown here is derived from an EMBL/GenBank/DDBJ whole genome shotgun (WGS) entry which is preliminary data.</text>
</comment>
<keyword evidence="2" id="KW-1185">Reference proteome</keyword>
<organism evidence="1 2">
    <name type="scientific">Terrimonas ginsenosidimutans</name>
    <dbReference type="NCBI Taxonomy" id="2908004"/>
    <lineage>
        <taxon>Bacteria</taxon>
        <taxon>Pseudomonadati</taxon>
        <taxon>Bacteroidota</taxon>
        <taxon>Chitinophagia</taxon>
        <taxon>Chitinophagales</taxon>
        <taxon>Chitinophagaceae</taxon>
        <taxon>Terrimonas</taxon>
    </lineage>
</organism>
<evidence type="ECO:0008006" key="3">
    <source>
        <dbReference type="Google" id="ProtNLM"/>
    </source>
</evidence>
<dbReference type="EMBL" id="JAKLTR010000019">
    <property type="protein sequence ID" value="MCG2617309.1"/>
    <property type="molecule type" value="Genomic_DNA"/>
</dbReference>
<dbReference type="Proteomes" id="UP001165367">
    <property type="component" value="Unassembled WGS sequence"/>
</dbReference>
<proteinExistence type="predicted"/>
<evidence type="ECO:0000313" key="1">
    <source>
        <dbReference type="EMBL" id="MCG2617309.1"/>
    </source>
</evidence>
<evidence type="ECO:0000313" key="2">
    <source>
        <dbReference type="Proteomes" id="UP001165367"/>
    </source>
</evidence>
<dbReference type="RefSeq" id="WP_237875947.1">
    <property type="nucleotide sequence ID" value="NZ_JAKLTR010000019.1"/>
</dbReference>